<dbReference type="Gene3D" id="1.10.10.970">
    <property type="entry name" value="RNA 2'-phosphotransferase, Tpt1/KptA family, N-terminal domain"/>
    <property type="match status" value="1"/>
</dbReference>
<evidence type="ECO:0000313" key="8">
    <source>
        <dbReference type="EMBL" id="GAC77511.1"/>
    </source>
</evidence>
<comment type="catalytic activity">
    <reaction evidence="6">
        <text>2'-phospho-[ligated tRNA] + NAD(+) = mature tRNA + ADP-alpha-D-ribose 1'',2''-cyclic phosphate + nicotinamide</text>
        <dbReference type="Rhea" id="RHEA:23324"/>
        <dbReference type="Rhea" id="RHEA-COMP:11106"/>
        <dbReference type="Rhea" id="RHEA-COMP:11107"/>
        <dbReference type="ChEBI" id="CHEBI:17154"/>
        <dbReference type="ChEBI" id="CHEBI:57540"/>
        <dbReference type="ChEBI" id="CHEBI:76596"/>
        <dbReference type="ChEBI" id="CHEBI:82883"/>
        <dbReference type="ChEBI" id="CHEBI:85027"/>
        <dbReference type="EC" id="2.7.1.160"/>
    </reaction>
</comment>
<protein>
    <recommendedName>
        <fullName evidence="3">2'-phosphotransferase</fullName>
        <ecNumber evidence="3">2.7.1.160</ecNumber>
    </recommendedName>
</protein>
<dbReference type="Proteomes" id="UP000011976">
    <property type="component" value="Unassembled WGS sequence"/>
</dbReference>
<feature type="region of interest" description="Disordered" evidence="7">
    <location>
        <begin position="1"/>
        <end position="75"/>
    </location>
</feature>
<evidence type="ECO:0000256" key="5">
    <source>
        <dbReference type="ARBA" id="ARBA00023027"/>
    </source>
</evidence>
<comment type="similarity">
    <text evidence="2">Belongs to the KptA/TPT1 family.</text>
</comment>
<dbReference type="EC" id="2.7.1.160" evidence="3"/>
<dbReference type="PANTHER" id="PTHR12684">
    <property type="entry name" value="PUTATIVE PHOSPHOTRANSFERASE"/>
    <property type="match status" value="1"/>
</dbReference>
<organism evidence="8 9">
    <name type="scientific">Pseudozyma antarctica (strain T-34)</name>
    <name type="common">Yeast</name>
    <name type="synonym">Candida antarctica</name>
    <dbReference type="NCBI Taxonomy" id="1151754"/>
    <lineage>
        <taxon>Eukaryota</taxon>
        <taxon>Fungi</taxon>
        <taxon>Dikarya</taxon>
        <taxon>Basidiomycota</taxon>
        <taxon>Ustilaginomycotina</taxon>
        <taxon>Ustilaginomycetes</taxon>
        <taxon>Ustilaginales</taxon>
        <taxon>Ustilaginaceae</taxon>
        <taxon>Moesziomyces</taxon>
    </lineage>
</organism>
<dbReference type="InterPro" id="IPR042080">
    <property type="entry name" value="RNA_2'-PTrans_N"/>
</dbReference>
<dbReference type="AlphaFoldDB" id="M9LT83"/>
<feature type="compositionally biased region" description="Low complexity" evidence="7">
    <location>
        <begin position="48"/>
        <end position="59"/>
    </location>
</feature>
<keyword evidence="4" id="KW-0808">Transferase</keyword>
<evidence type="ECO:0000256" key="4">
    <source>
        <dbReference type="ARBA" id="ARBA00022679"/>
    </source>
</evidence>
<evidence type="ECO:0000256" key="2">
    <source>
        <dbReference type="ARBA" id="ARBA00009836"/>
    </source>
</evidence>
<evidence type="ECO:0000313" key="9">
    <source>
        <dbReference type="Proteomes" id="UP000011976"/>
    </source>
</evidence>
<dbReference type="InterPro" id="IPR002745">
    <property type="entry name" value="Ptrans_KptA/Tpt1"/>
</dbReference>
<dbReference type="Gene3D" id="3.20.170.30">
    <property type="match status" value="1"/>
</dbReference>
<accession>M9LT83</accession>
<dbReference type="STRING" id="1151754.M9LT83"/>
<evidence type="ECO:0000256" key="3">
    <source>
        <dbReference type="ARBA" id="ARBA00012007"/>
    </source>
</evidence>
<gene>
    <name evidence="8" type="ORF">PANT_26d00085</name>
</gene>
<evidence type="ECO:0000256" key="7">
    <source>
        <dbReference type="SAM" id="MobiDB-lite"/>
    </source>
</evidence>
<proteinExistence type="inferred from homology"/>
<feature type="compositionally biased region" description="Polar residues" evidence="7">
    <location>
        <begin position="1"/>
        <end position="11"/>
    </location>
</feature>
<dbReference type="EMBL" id="DF196792">
    <property type="protein sequence ID" value="GAC77511.1"/>
    <property type="molecule type" value="Genomic_DNA"/>
</dbReference>
<evidence type="ECO:0000256" key="6">
    <source>
        <dbReference type="ARBA" id="ARBA00047949"/>
    </source>
</evidence>
<dbReference type="PANTHER" id="PTHR12684:SF2">
    <property type="entry name" value="TRNA 2'-PHOSPHOTRANSFERASE 1"/>
    <property type="match status" value="1"/>
</dbReference>
<dbReference type="GO" id="GO:0006388">
    <property type="term" value="P:tRNA splicing, via endonucleolytic cleavage and ligation"/>
    <property type="evidence" value="ECO:0007669"/>
    <property type="project" value="TreeGrafter"/>
</dbReference>
<feature type="compositionally biased region" description="Basic and acidic residues" evidence="7">
    <location>
        <begin position="24"/>
        <end position="34"/>
    </location>
</feature>
<dbReference type="OrthoDB" id="419694at2759"/>
<comment type="function">
    <text evidence="1">Catalyzes the last step of tRNA splicing, the transfer of the splice junction 2'-phosphate from ligated tRNA to NAD to produce ADP-ribose 1''-2'' cyclic phosphate.</text>
</comment>
<dbReference type="SUPFAM" id="SSF56399">
    <property type="entry name" value="ADP-ribosylation"/>
    <property type="match status" value="1"/>
</dbReference>
<name>M9LT83_PSEA3</name>
<dbReference type="InterPro" id="IPR042081">
    <property type="entry name" value="RNA_2'-PTrans_C"/>
</dbReference>
<keyword evidence="5" id="KW-0520">NAD</keyword>
<reference evidence="9" key="1">
    <citation type="journal article" date="2013" name="Genome Announc.">
        <title>Genome sequence of the basidiomycetous yeast Pseudozyma antarctica T-34, a producer of the glycolipid biosurfactants mannosylerythritol lipids.</title>
        <authorList>
            <person name="Morita T."/>
            <person name="Koike H."/>
            <person name="Koyama Y."/>
            <person name="Hagiwara H."/>
            <person name="Ito E."/>
            <person name="Fukuoka T."/>
            <person name="Imura T."/>
            <person name="Machida M."/>
            <person name="Kitamoto D."/>
        </authorList>
    </citation>
    <scope>NUCLEOTIDE SEQUENCE [LARGE SCALE GENOMIC DNA]</scope>
    <source>
        <strain evidence="9">T-34</strain>
    </source>
</reference>
<dbReference type="GO" id="GO:0000215">
    <property type="term" value="F:tRNA 2'-phosphotransferase activity"/>
    <property type="evidence" value="ECO:0007669"/>
    <property type="project" value="UniProtKB-EC"/>
</dbReference>
<sequence length="318" mass="34627">MSSSQPSTGESATAAGVEAPAVNLERKARKEAQKALKAQQAAEKKAAKQAQPAPGSSSSKPKESHRRPQSSSEQLSRALAYILRHGADKEGLSMRPDGYIALDDVLGRPRVKSVNMAEEPGEKRRPALEDIQQIVDTNDKKRFELLFDGTWLVRAVQGHSLSQVVELSHTPLTLTNLHLLKLQDDDDNDDADDLADEIDAQLGLQESKVEVVHGTFTDAWQQILASGGLKRMSRNHIHLAKGKFGQKGVVSGMRKSANRLIFVDVRRAIADGFQFALSSNGVVLTPGKGQEGVLPVEYFTRVEDAKGNIVWTPPSSQP</sequence>
<evidence type="ECO:0000256" key="1">
    <source>
        <dbReference type="ARBA" id="ARBA00003343"/>
    </source>
</evidence>
<dbReference type="Pfam" id="PF01885">
    <property type="entry name" value="PTS_2-RNA"/>
    <property type="match status" value="1"/>
</dbReference>